<dbReference type="GO" id="GO:0050909">
    <property type="term" value="P:sensory perception of taste"/>
    <property type="evidence" value="ECO:0007669"/>
    <property type="project" value="InterPro"/>
</dbReference>
<dbReference type="PANTHER" id="PTHR15936:SF2">
    <property type="entry name" value="GUANINE NUCLEOTIDE-BINDING PROTEIN G(I)_G(S)_G(O) SUBUNIT GAMMA-13"/>
    <property type="match status" value="1"/>
</dbReference>
<dbReference type="PANTHER" id="PTHR15936">
    <property type="entry name" value="GUANINE NUCLEOTIDE-BINDING PROTEIN G I /G S /G O GAMMA-13 SUBUNIT"/>
    <property type="match status" value="1"/>
</dbReference>
<name>A0A9W2YU64_BIOGL</name>
<dbReference type="Gene3D" id="3.80.10.10">
    <property type="entry name" value="Ribonuclease Inhibitor"/>
    <property type="match status" value="1"/>
</dbReference>
<dbReference type="AlphaFoldDB" id="A0A9W2YU64"/>
<dbReference type="Pfam" id="PF13306">
    <property type="entry name" value="LRR_5"/>
    <property type="match status" value="1"/>
</dbReference>
<organism evidence="1 2">
    <name type="scientific">Biomphalaria glabrata</name>
    <name type="common">Bloodfluke planorb</name>
    <name type="synonym">Freshwater snail</name>
    <dbReference type="NCBI Taxonomy" id="6526"/>
    <lineage>
        <taxon>Eukaryota</taxon>
        <taxon>Metazoa</taxon>
        <taxon>Spiralia</taxon>
        <taxon>Lophotrochozoa</taxon>
        <taxon>Mollusca</taxon>
        <taxon>Gastropoda</taxon>
        <taxon>Heterobranchia</taxon>
        <taxon>Euthyneura</taxon>
        <taxon>Panpulmonata</taxon>
        <taxon>Hygrophila</taxon>
        <taxon>Lymnaeoidea</taxon>
        <taxon>Planorbidae</taxon>
        <taxon>Biomphalaria</taxon>
    </lineage>
</organism>
<accession>A0A9W2YU64</accession>
<dbReference type="OrthoDB" id="10297501at2759"/>
<dbReference type="GO" id="GO:0007200">
    <property type="term" value="P:phospholipase C-activating G protein-coupled receptor signaling pathway"/>
    <property type="evidence" value="ECO:0007669"/>
    <property type="project" value="InterPro"/>
</dbReference>
<dbReference type="GO" id="GO:0005834">
    <property type="term" value="C:heterotrimeric G-protein complex"/>
    <property type="evidence" value="ECO:0007669"/>
    <property type="project" value="InterPro"/>
</dbReference>
<dbReference type="RefSeq" id="XP_055866267.1">
    <property type="nucleotide sequence ID" value="XM_056010292.1"/>
</dbReference>
<reference evidence="2" key="1">
    <citation type="submission" date="2025-08" db="UniProtKB">
        <authorList>
            <consortium name="RefSeq"/>
        </authorList>
    </citation>
    <scope>IDENTIFICATION</scope>
</reference>
<evidence type="ECO:0000313" key="1">
    <source>
        <dbReference type="Proteomes" id="UP001165740"/>
    </source>
</evidence>
<sequence length="441" mass="48797">MNYIAPLRTLCLDVDDLASACDQTDTMDNFKACWHFKSVLWMLASCLIVTAYADLDACSHGCKCTDHTATCTSLTNKFTSRFPDHIKKIIIEKSTLESLESLLLGKETKLIVIRDSEITRLETYFLRDISAPITLEFSKVLIMVIAANAFHNVRLKKINFDYVNIETIESHAFSNVFVHDLILTDCDVTEVKSASFHSVHVMDLLKLNSTVLRKIEKESFKNILGISRLDIEQSKFMAMECHALVPLMEASAKVNGSFFLTTSSLECDCSTVSLLQYIHRHPDSVSDSVTCFVQTTDGSSLNVGVKKMTDLTKLCQHKSTRPCHEDYARETPRVLVTTTSEAEAPNTGAVSISFPPENIATSVTQVALDKNETNTIVTTTTSACGYVAATSVATSLEQADLTDTHSAAPQTNALENIASRNTFQNLPVLISLMTLFTCWKI</sequence>
<dbReference type="SUPFAM" id="SSF52058">
    <property type="entry name" value="L domain-like"/>
    <property type="match status" value="1"/>
</dbReference>
<proteinExistence type="predicted"/>
<dbReference type="GeneID" id="129922812"/>
<dbReference type="InterPro" id="IPR032675">
    <property type="entry name" value="LRR_dom_sf"/>
</dbReference>
<dbReference type="InterPro" id="IPR026906">
    <property type="entry name" value="LRR_5"/>
</dbReference>
<protein>
    <submittedName>
        <fullName evidence="2">Uncharacterized protein LOC129922812 isoform X1</fullName>
    </submittedName>
</protein>
<dbReference type="GO" id="GO:0031681">
    <property type="term" value="F:G-protein beta-subunit binding"/>
    <property type="evidence" value="ECO:0007669"/>
    <property type="project" value="InterPro"/>
</dbReference>
<evidence type="ECO:0000313" key="2">
    <source>
        <dbReference type="RefSeq" id="XP_055866267.1"/>
    </source>
</evidence>
<keyword evidence="1" id="KW-1185">Reference proteome</keyword>
<gene>
    <name evidence="2" type="primary">LOC129922812</name>
</gene>
<dbReference type="Proteomes" id="UP001165740">
    <property type="component" value="Chromosome 1"/>
</dbReference>
<dbReference type="InterPro" id="IPR039227">
    <property type="entry name" value="GNG13"/>
</dbReference>